<evidence type="ECO:0000256" key="11">
    <source>
        <dbReference type="SAM" id="MobiDB-lite"/>
    </source>
</evidence>
<dbReference type="Gene3D" id="3.40.850.10">
    <property type="entry name" value="Kinesin motor domain"/>
    <property type="match status" value="1"/>
</dbReference>
<keyword evidence="5 10" id="KW-0175">Coiled coil</keyword>
<evidence type="ECO:0000256" key="8">
    <source>
        <dbReference type="ARBA" id="ARBA00068376"/>
    </source>
</evidence>
<feature type="region of interest" description="Disordered" evidence="11">
    <location>
        <begin position="677"/>
        <end position="697"/>
    </location>
</feature>
<feature type="compositionally biased region" description="Low complexity" evidence="11">
    <location>
        <begin position="686"/>
        <end position="697"/>
    </location>
</feature>
<feature type="region of interest" description="Disordered" evidence="11">
    <location>
        <begin position="764"/>
        <end position="804"/>
    </location>
</feature>
<evidence type="ECO:0000256" key="9">
    <source>
        <dbReference type="PROSITE-ProRule" id="PRU00283"/>
    </source>
</evidence>
<reference evidence="13" key="1">
    <citation type="submission" date="2022-11" db="UniProtKB">
        <authorList>
            <consortium name="EnsemblMetazoa"/>
        </authorList>
    </citation>
    <scope>IDENTIFICATION</scope>
</reference>
<comment type="similarity">
    <text evidence="9">Belongs to the TRAFAC class myosin-kinesin ATPase superfamily. Kinesin family.</text>
</comment>
<dbReference type="OrthoDB" id="5966316at2759"/>
<dbReference type="GeneID" id="110250511"/>
<dbReference type="AlphaFoldDB" id="A0A913Y0F4"/>
<evidence type="ECO:0000256" key="1">
    <source>
        <dbReference type="ARBA" id="ARBA00004245"/>
    </source>
</evidence>
<dbReference type="InterPro" id="IPR001752">
    <property type="entry name" value="Kinesin_motor_dom"/>
</dbReference>
<evidence type="ECO:0000256" key="4">
    <source>
        <dbReference type="ARBA" id="ARBA00022840"/>
    </source>
</evidence>
<evidence type="ECO:0000313" key="13">
    <source>
        <dbReference type="EnsemblMetazoa" id="XP_020912776.1"/>
    </source>
</evidence>
<dbReference type="GO" id="GO:0005874">
    <property type="term" value="C:microtubule"/>
    <property type="evidence" value="ECO:0007669"/>
    <property type="project" value="UniProtKB-KW"/>
</dbReference>
<evidence type="ECO:0000256" key="10">
    <source>
        <dbReference type="SAM" id="Coils"/>
    </source>
</evidence>
<dbReference type="GO" id="GO:0007018">
    <property type="term" value="P:microtubule-based movement"/>
    <property type="evidence" value="ECO:0007669"/>
    <property type="project" value="InterPro"/>
</dbReference>
<evidence type="ECO:0000256" key="5">
    <source>
        <dbReference type="ARBA" id="ARBA00023054"/>
    </source>
</evidence>
<dbReference type="RefSeq" id="XP_020912776.1">
    <property type="nucleotide sequence ID" value="XM_021057117.2"/>
</dbReference>
<sequence>MPDKEPGHATNLVVALRVRPISSSELGDKEIIHVLEKNLVVLRDPNEDQDDILRVNRSREKQYVFDHAFNPGATQNDVYNVTTQPLIESVVTGYNATVFAYGATGAGKTYTMLGSDNKPGIMGLTLNDLFAQMESTKEDVKYKVTMSYLEIYNEMIRDLLNPASGILDLREDAKGVNVAGLSEVEAKTTREVMSMLLMGNKQRTSEPTAANKTSSRSHAVLQVTVSQKSRVENVIQEIKVGKLFMIDLAGSERAAQTKNRGKRMIEGAHINRSLLALGNCINALSENRGHYVNYRDSKLTRLLKDSLGGNCKTVMIAHVSPAGKLFEESKNTLLYADRAKNIKTTIKRNQFNVSHHIAQYTSIITDLRKEIFRLKNKIAEQTVNEPDNTVRKDEEFKHRDHTEMNKLRNQLVSTFREQMEIRHKLMELEDVAMQIAIDTNRYMLVIDEWEQEKARRISKAAAASKPVDNIDEQDELQTDCEANKLVDKNGKQIFREDDDHLLTEALTLDDIEKKDLGTEKEKSSDDLVDESNVFALTSIEEPEEVTFAKEEIDNLVTEEKKVAEMKANLQNRLAQTRKEIERLEELLPQKISGEENREILGLILKVHELEISNAELQSQALLRENVLRYKDLEVNKYESRQKLCDEIIQMQRAVINDAQINCSAELQALYDVYHQHQSDSDDRESVSSGRSGSQVSLSASTVSLNRAAVLAGINRRMTSRENIFTSKLSPLTEETPSRLVSLQNSPSKRSRLTPSVVNTVIETHSPDISRPSSPLNIPKRQSRTVSPNDGTFSMETLPPSTPVFSKTQKFTDLAARRRMLIDVNAASNSSLRNDDVSSKISSLVSVRDLERETFRDRALESNLGGQKSSVKASLSMTDLSVIDKKAIDEVSVDSVPITRRKSKNSKAERTKTRLTKRQRSASLDDVKVHKAKSRQSRKGQFPDSTRNRTNKHQSSNKMRERVSLVTEDSSPSHNLKSKRSHVPKPHYPTRHRESTKQRTKIQYNEFPDGELQSFRSNVTPPSTIQQLGTPPGRGLTVQKRHRAPPEITGSDSNQSTPRLKPRKNHTNGISVDGLSVSGFAVKPSKQYGSRKY</sequence>
<feature type="compositionally biased region" description="Polar residues" evidence="11">
    <location>
        <begin position="1013"/>
        <end position="1028"/>
    </location>
</feature>
<dbReference type="KEGG" id="epa:110250511"/>
<keyword evidence="7" id="KW-0206">Cytoskeleton</keyword>
<evidence type="ECO:0000313" key="14">
    <source>
        <dbReference type="Proteomes" id="UP000887567"/>
    </source>
</evidence>
<dbReference type="SMART" id="SM00129">
    <property type="entry name" value="KISc"/>
    <property type="match status" value="1"/>
</dbReference>
<dbReference type="Pfam" id="PF00225">
    <property type="entry name" value="Kinesin"/>
    <property type="match status" value="1"/>
</dbReference>
<dbReference type="InterPro" id="IPR027417">
    <property type="entry name" value="P-loop_NTPase"/>
</dbReference>
<keyword evidence="3 9" id="KW-0547">Nucleotide-binding</keyword>
<dbReference type="PROSITE" id="PS50067">
    <property type="entry name" value="KINESIN_MOTOR_2"/>
    <property type="match status" value="1"/>
</dbReference>
<dbReference type="EnsemblMetazoa" id="XM_021057117.2">
    <property type="protein sequence ID" value="XP_020912776.1"/>
    <property type="gene ID" value="LOC110250511"/>
</dbReference>
<dbReference type="InterPro" id="IPR027640">
    <property type="entry name" value="Kinesin-like_fam"/>
</dbReference>
<dbReference type="PANTHER" id="PTHR47968:SF13">
    <property type="entry name" value="KINESIN-LIKE PROTEIN KIF19 ISOFORM X1"/>
    <property type="match status" value="1"/>
</dbReference>
<evidence type="ECO:0000256" key="7">
    <source>
        <dbReference type="ARBA" id="ARBA00023212"/>
    </source>
</evidence>
<proteinExistence type="inferred from homology"/>
<evidence type="ECO:0000259" key="12">
    <source>
        <dbReference type="PROSITE" id="PS50067"/>
    </source>
</evidence>
<feature type="compositionally biased region" description="Basic residues" evidence="11">
    <location>
        <begin position="975"/>
        <end position="989"/>
    </location>
</feature>
<keyword evidence="4 9" id="KW-0067">ATP-binding</keyword>
<dbReference type="GO" id="GO:0008017">
    <property type="term" value="F:microtubule binding"/>
    <property type="evidence" value="ECO:0007669"/>
    <property type="project" value="InterPro"/>
</dbReference>
<dbReference type="SUPFAM" id="SSF52540">
    <property type="entry name" value="P-loop containing nucleoside triphosphate hydrolases"/>
    <property type="match status" value="1"/>
</dbReference>
<feature type="region of interest" description="Disordered" evidence="11">
    <location>
        <begin position="898"/>
        <end position="1075"/>
    </location>
</feature>
<dbReference type="CDD" id="cd01370">
    <property type="entry name" value="KISc_KIP3_like"/>
    <property type="match status" value="1"/>
</dbReference>
<keyword evidence="2" id="KW-0493">Microtubule</keyword>
<dbReference type="PANTHER" id="PTHR47968">
    <property type="entry name" value="CENTROMERE PROTEIN E"/>
    <property type="match status" value="1"/>
</dbReference>
<dbReference type="OMA" id="VIDEWEQ"/>
<evidence type="ECO:0000256" key="2">
    <source>
        <dbReference type="ARBA" id="ARBA00022701"/>
    </source>
</evidence>
<dbReference type="GO" id="GO:0005524">
    <property type="term" value="F:ATP binding"/>
    <property type="evidence" value="ECO:0007669"/>
    <property type="project" value="UniProtKB-UniRule"/>
</dbReference>
<keyword evidence="14" id="KW-1185">Reference proteome</keyword>
<accession>A0A913Y0F4</accession>
<feature type="binding site" evidence="9">
    <location>
        <begin position="102"/>
        <end position="109"/>
    </location>
    <ligand>
        <name>ATP</name>
        <dbReference type="ChEBI" id="CHEBI:30616"/>
    </ligand>
</feature>
<feature type="coiled-coil region" evidence="10">
    <location>
        <begin position="357"/>
        <end position="384"/>
    </location>
</feature>
<dbReference type="Proteomes" id="UP000887567">
    <property type="component" value="Unplaced"/>
</dbReference>
<dbReference type="InterPro" id="IPR036961">
    <property type="entry name" value="Kinesin_motor_dom_sf"/>
</dbReference>
<feature type="compositionally biased region" description="Polar residues" evidence="11">
    <location>
        <begin position="783"/>
        <end position="794"/>
    </location>
</feature>
<comment type="subcellular location">
    <subcellularLocation>
        <location evidence="1">Cytoplasm</location>
        <location evidence="1">Cytoskeleton</location>
    </subcellularLocation>
</comment>
<organism evidence="13 14">
    <name type="scientific">Exaiptasia diaphana</name>
    <name type="common">Tropical sea anemone</name>
    <name type="synonym">Aiptasia pulchella</name>
    <dbReference type="NCBI Taxonomy" id="2652724"/>
    <lineage>
        <taxon>Eukaryota</taxon>
        <taxon>Metazoa</taxon>
        <taxon>Cnidaria</taxon>
        <taxon>Anthozoa</taxon>
        <taxon>Hexacorallia</taxon>
        <taxon>Actiniaria</taxon>
        <taxon>Aiptasiidae</taxon>
        <taxon>Exaiptasia</taxon>
    </lineage>
</organism>
<keyword evidence="7" id="KW-0963">Cytoplasm</keyword>
<protein>
    <recommendedName>
        <fullName evidence="8">Kinesin-like protein KIN-8B</fullName>
    </recommendedName>
</protein>
<dbReference type="FunFam" id="3.40.850.10:FF:000056">
    <property type="entry name" value="Kinesin-like protein"/>
    <property type="match status" value="1"/>
</dbReference>
<dbReference type="GO" id="GO:0003777">
    <property type="term" value="F:microtubule motor activity"/>
    <property type="evidence" value="ECO:0007669"/>
    <property type="project" value="InterPro"/>
</dbReference>
<dbReference type="InterPro" id="IPR019821">
    <property type="entry name" value="Kinesin_motor_CS"/>
</dbReference>
<keyword evidence="6 9" id="KW-0505">Motor protein</keyword>
<dbReference type="PRINTS" id="PR00380">
    <property type="entry name" value="KINESINHEAVY"/>
</dbReference>
<feature type="coiled-coil region" evidence="10">
    <location>
        <begin position="548"/>
        <end position="624"/>
    </location>
</feature>
<evidence type="ECO:0000256" key="3">
    <source>
        <dbReference type="ARBA" id="ARBA00022741"/>
    </source>
</evidence>
<feature type="domain" description="Kinesin motor" evidence="12">
    <location>
        <begin position="11"/>
        <end position="342"/>
    </location>
</feature>
<evidence type="ECO:0000256" key="6">
    <source>
        <dbReference type="ARBA" id="ARBA00023175"/>
    </source>
</evidence>
<dbReference type="PROSITE" id="PS00411">
    <property type="entry name" value="KINESIN_MOTOR_1"/>
    <property type="match status" value="1"/>
</dbReference>
<name>A0A913Y0F4_EXADI</name>